<dbReference type="AlphaFoldDB" id="A0A4T2C2F7"/>
<dbReference type="EMBL" id="QYRT01000010">
    <property type="protein sequence ID" value="TIH37839.1"/>
    <property type="molecule type" value="Genomic_DNA"/>
</dbReference>
<dbReference type="InterPro" id="IPR045596">
    <property type="entry name" value="DUF6459"/>
</dbReference>
<gene>
    <name evidence="1" type="ORF">D4765_07475</name>
</gene>
<dbReference type="RefSeq" id="WP_136641659.1">
    <property type="nucleotide sequence ID" value="NZ_QYRT01000010.1"/>
</dbReference>
<sequence>MSQPLTITATASVTATASATAPAQATEQAHQLYAVDTPVPVAVEQFLESLTRCVLEVLAGVRDLDQLARWVSDDVYQNLTRRVVLSSRARQVKGQRLIRPTFSIGRTVVSEPSPGIIEGVVIVHGKARTRAVALRLERLGARWRASAVTVL</sequence>
<dbReference type="OrthoDB" id="3266345at2"/>
<reference evidence="1 2" key="1">
    <citation type="journal article" date="2019" name="Microorganisms">
        <title>Systematic Affiliation and Genome Analysis of Subtercola vilae DB165(T) with Particular Emphasis on Cold Adaptation of an Isolate from a High-Altitude Cold Volcano Lake.</title>
        <authorList>
            <person name="Villalobos A.S."/>
            <person name="Wiese J."/>
            <person name="Imhoff J.F."/>
            <person name="Dorador C."/>
            <person name="Keller A."/>
            <person name="Hentschel U."/>
        </authorList>
    </citation>
    <scope>NUCLEOTIDE SEQUENCE [LARGE SCALE GENOMIC DNA]</scope>
    <source>
        <strain evidence="1 2">DB165</strain>
    </source>
</reference>
<dbReference type="Pfam" id="PF20060">
    <property type="entry name" value="DUF6459"/>
    <property type="match status" value="1"/>
</dbReference>
<proteinExistence type="predicted"/>
<dbReference type="Proteomes" id="UP000306192">
    <property type="component" value="Unassembled WGS sequence"/>
</dbReference>
<keyword evidence="2" id="KW-1185">Reference proteome</keyword>
<protein>
    <submittedName>
        <fullName evidence="1">3-hydroxyacyl-CoA dehydrogenase</fullName>
    </submittedName>
</protein>
<organism evidence="1 2">
    <name type="scientific">Subtercola vilae</name>
    <dbReference type="NCBI Taxonomy" id="2056433"/>
    <lineage>
        <taxon>Bacteria</taxon>
        <taxon>Bacillati</taxon>
        <taxon>Actinomycetota</taxon>
        <taxon>Actinomycetes</taxon>
        <taxon>Micrococcales</taxon>
        <taxon>Microbacteriaceae</taxon>
        <taxon>Subtercola</taxon>
    </lineage>
</organism>
<evidence type="ECO:0000313" key="2">
    <source>
        <dbReference type="Proteomes" id="UP000306192"/>
    </source>
</evidence>
<comment type="caution">
    <text evidence="1">The sequence shown here is derived from an EMBL/GenBank/DDBJ whole genome shotgun (WGS) entry which is preliminary data.</text>
</comment>
<accession>A0A4T2C2F7</accession>
<name>A0A4T2C2F7_9MICO</name>
<evidence type="ECO:0000313" key="1">
    <source>
        <dbReference type="EMBL" id="TIH37839.1"/>
    </source>
</evidence>